<feature type="transmembrane region" description="Helical" evidence="2">
    <location>
        <begin position="249"/>
        <end position="269"/>
    </location>
</feature>
<evidence type="ECO:0000256" key="2">
    <source>
        <dbReference type="SAM" id="Phobius"/>
    </source>
</evidence>
<feature type="transmembrane region" description="Helical" evidence="2">
    <location>
        <begin position="220"/>
        <end position="243"/>
    </location>
</feature>
<reference evidence="4" key="1">
    <citation type="journal article" date="2023" name="Commun. Biol.">
        <title>Genome analysis of Parmales, the sister group of diatoms, reveals the evolutionary specialization of diatoms from phago-mixotrophs to photoautotrophs.</title>
        <authorList>
            <person name="Ban H."/>
            <person name="Sato S."/>
            <person name="Yoshikawa S."/>
            <person name="Yamada K."/>
            <person name="Nakamura Y."/>
            <person name="Ichinomiya M."/>
            <person name="Sato N."/>
            <person name="Blanc-Mathieu R."/>
            <person name="Endo H."/>
            <person name="Kuwata A."/>
            <person name="Ogata H."/>
        </authorList>
    </citation>
    <scope>NUCLEOTIDE SEQUENCE [LARGE SCALE GENOMIC DNA]</scope>
    <source>
        <strain evidence="4">NIES 3700</strain>
    </source>
</reference>
<dbReference type="OrthoDB" id="186507at2759"/>
<sequence>MAVTRGRSRTPRSPTKERSQSKSRAKSVAAVERPQKFGFRSILAIFGSGPMFILLTYTPWRAWMDGLLVFPDILISDTIACSPWHRSVYTTGISMAALSSCVIYSEFARALKQRIWDLPKIIKPPVTLEMAIDQFLFTVLCGVVPNLLILISFMFIEEVDESGNVALPDGEDLIQWILHVLAATLAFAGLGICAFLYAWHIGPMALELGIESKRDTYTRMVCACGIAITVMFGAPVRLLHIYWDREAMAFPLLMVEVIALGFGVAANVFGSAGMMMELDASHPKLLFRHLSLGNWWVTLIKPLVTFRPLELKKFKPL</sequence>
<name>A0A9W7FSW7_9STRA</name>
<feature type="region of interest" description="Disordered" evidence="1">
    <location>
        <begin position="1"/>
        <end position="28"/>
    </location>
</feature>
<feature type="transmembrane region" description="Helical" evidence="2">
    <location>
        <begin position="42"/>
        <end position="60"/>
    </location>
</feature>
<evidence type="ECO:0000313" key="4">
    <source>
        <dbReference type="Proteomes" id="UP001165122"/>
    </source>
</evidence>
<keyword evidence="2" id="KW-0472">Membrane</keyword>
<feature type="transmembrane region" description="Helical" evidence="2">
    <location>
        <begin position="132"/>
        <end position="156"/>
    </location>
</feature>
<feature type="compositionally biased region" description="Basic residues" evidence="1">
    <location>
        <begin position="1"/>
        <end position="10"/>
    </location>
</feature>
<evidence type="ECO:0000256" key="1">
    <source>
        <dbReference type="SAM" id="MobiDB-lite"/>
    </source>
</evidence>
<proteinExistence type="predicted"/>
<dbReference type="AlphaFoldDB" id="A0A9W7FSW7"/>
<accession>A0A9W7FSW7</accession>
<dbReference type="Proteomes" id="UP001165122">
    <property type="component" value="Unassembled WGS sequence"/>
</dbReference>
<evidence type="ECO:0000313" key="3">
    <source>
        <dbReference type="EMBL" id="GMI17461.1"/>
    </source>
</evidence>
<organism evidence="3 4">
    <name type="scientific">Triparma laevis f. longispina</name>
    <dbReference type="NCBI Taxonomy" id="1714387"/>
    <lineage>
        <taxon>Eukaryota</taxon>
        <taxon>Sar</taxon>
        <taxon>Stramenopiles</taxon>
        <taxon>Ochrophyta</taxon>
        <taxon>Bolidophyceae</taxon>
        <taxon>Parmales</taxon>
        <taxon>Triparmaceae</taxon>
        <taxon>Triparma</taxon>
    </lineage>
</organism>
<feature type="transmembrane region" description="Helical" evidence="2">
    <location>
        <begin position="176"/>
        <end position="199"/>
    </location>
</feature>
<feature type="transmembrane region" description="Helical" evidence="2">
    <location>
        <begin position="92"/>
        <end position="111"/>
    </location>
</feature>
<keyword evidence="2" id="KW-0812">Transmembrane</keyword>
<gene>
    <name evidence="3" type="ORF">TrLO_g3635</name>
</gene>
<keyword evidence="2" id="KW-1133">Transmembrane helix</keyword>
<keyword evidence="4" id="KW-1185">Reference proteome</keyword>
<protein>
    <submittedName>
        <fullName evidence="3">Uncharacterized protein</fullName>
    </submittedName>
</protein>
<dbReference type="EMBL" id="BRXW01000292">
    <property type="protein sequence ID" value="GMI17461.1"/>
    <property type="molecule type" value="Genomic_DNA"/>
</dbReference>
<comment type="caution">
    <text evidence="3">The sequence shown here is derived from an EMBL/GenBank/DDBJ whole genome shotgun (WGS) entry which is preliminary data.</text>
</comment>